<feature type="chain" id="PRO_5045638148" evidence="3">
    <location>
        <begin position="16"/>
        <end position="2417"/>
    </location>
</feature>
<evidence type="ECO:0000313" key="4">
    <source>
        <dbReference type="EMBL" id="KAF5840635.1"/>
    </source>
</evidence>
<evidence type="ECO:0000256" key="3">
    <source>
        <dbReference type="SAM" id="SignalP"/>
    </source>
</evidence>
<feature type="transmembrane region" description="Helical" evidence="2">
    <location>
        <begin position="2321"/>
        <end position="2339"/>
    </location>
</feature>
<feature type="region of interest" description="Disordered" evidence="1">
    <location>
        <begin position="558"/>
        <end position="740"/>
    </location>
</feature>
<dbReference type="Gene3D" id="2.120.10.30">
    <property type="entry name" value="TolB, C-terminal domain"/>
    <property type="match status" value="2"/>
</dbReference>
<keyword evidence="2" id="KW-0472">Membrane</keyword>
<keyword evidence="2" id="KW-1133">Transmembrane helix</keyword>
<dbReference type="SUPFAM" id="SSF63829">
    <property type="entry name" value="Calcium-dependent phosphotriesterase"/>
    <property type="match status" value="2"/>
</dbReference>
<name>A0ABQ7H1B3_DUNSA</name>
<comment type="caution">
    <text evidence="4">The sequence shown here is derived from an EMBL/GenBank/DDBJ whole genome shotgun (WGS) entry which is preliminary data.</text>
</comment>
<evidence type="ECO:0000256" key="2">
    <source>
        <dbReference type="SAM" id="Phobius"/>
    </source>
</evidence>
<dbReference type="InterPro" id="IPR011042">
    <property type="entry name" value="6-blade_b-propeller_TolB-like"/>
</dbReference>
<proteinExistence type="predicted"/>
<accession>A0ABQ7H1B3</accession>
<keyword evidence="5" id="KW-1185">Reference proteome</keyword>
<dbReference type="PANTHER" id="PTHR24216:SF65">
    <property type="entry name" value="PAXILLIN-LIKE PROTEIN 1"/>
    <property type="match status" value="1"/>
</dbReference>
<dbReference type="EMBL" id="MU069507">
    <property type="protein sequence ID" value="KAF5840635.1"/>
    <property type="molecule type" value="Genomic_DNA"/>
</dbReference>
<gene>
    <name evidence="4" type="ORF">DUNSADRAFT_16008</name>
</gene>
<dbReference type="PRINTS" id="PR01217">
    <property type="entry name" value="PRICHEXTENSN"/>
</dbReference>
<feature type="transmembrane region" description="Helical" evidence="2">
    <location>
        <begin position="2196"/>
        <end position="2220"/>
    </location>
</feature>
<feature type="compositionally biased region" description="Pro residues" evidence="1">
    <location>
        <begin position="565"/>
        <end position="736"/>
    </location>
</feature>
<feature type="region of interest" description="Disordered" evidence="1">
    <location>
        <begin position="2254"/>
        <end position="2285"/>
    </location>
</feature>
<feature type="signal peptide" evidence="3">
    <location>
        <begin position="1"/>
        <end position="15"/>
    </location>
</feature>
<keyword evidence="3" id="KW-0732">Signal</keyword>
<evidence type="ECO:0000256" key="1">
    <source>
        <dbReference type="SAM" id="MobiDB-lite"/>
    </source>
</evidence>
<organism evidence="4 5">
    <name type="scientific">Dunaliella salina</name>
    <name type="common">Green alga</name>
    <name type="synonym">Protococcus salinus</name>
    <dbReference type="NCBI Taxonomy" id="3046"/>
    <lineage>
        <taxon>Eukaryota</taxon>
        <taxon>Viridiplantae</taxon>
        <taxon>Chlorophyta</taxon>
        <taxon>core chlorophytes</taxon>
        <taxon>Chlorophyceae</taxon>
        <taxon>CS clade</taxon>
        <taxon>Chlamydomonadales</taxon>
        <taxon>Dunaliellaceae</taxon>
        <taxon>Dunaliella</taxon>
    </lineage>
</organism>
<feature type="region of interest" description="Disordered" evidence="1">
    <location>
        <begin position="752"/>
        <end position="771"/>
    </location>
</feature>
<dbReference type="PANTHER" id="PTHR24216">
    <property type="entry name" value="PAXILLIN-RELATED"/>
    <property type="match status" value="1"/>
</dbReference>
<dbReference type="Proteomes" id="UP000815325">
    <property type="component" value="Unassembled WGS sequence"/>
</dbReference>
<sequence>MWITSVLLLAIGANTEYPRITTIFEGSSLDFWGLAFDPGQNTLFYSRTDNNDIREINLNTGNLNRPRSMAFRRGQVYFSETGNFSSLTQMNATDHAVSRLGPFESDVLGPFESDPLGAPQGIAALPDGLAVADRAGFVIRSYDASLREFGLVGFCDKPFSLAYNDNNADLYFAKYKGNQVSVMNVDQCLSGACPVSPIAGQSGVADIIDGTGRDMFGEGEGTAASANITSMVFDPVSKTLYVGEDYGQSSDSLSVIRAIDASSPIYHVTTVAGNSAAFLADDSDLPPKGVREMCILDPNNIAFVDSSNARIRKLTLPSPSGPSPLSRANPEYPRVTTIFKGNSPRPDFWGLAFDPSQKTLYYSRADYNDIRGISLDTGRERLVAGNLNEPKSMVFSRGHVYFSETRLAENTVTRMNATNFASTTLTRLGVPVFGFEPGAPQSIAALSDGLAVADRAADSIYLYDTIQNGEVVSGFSADKPFSLAYNDKTADLYFAAFEGIQVFATNVDRCLAGDCVQVVIAGQSDIADVKDGTGRDMFGEGEGTAAFKNITSMVHDPISNTLYVGPPPSPSPPSPPPPSPQPPPPPLSPSPPPPPPMPPPPSPQPPPPQPPPSPPPSPDPPIPPPPLSPSPPPPPSPLPPSPQPPPSPSPPSPPPPSPQPPPPPKPPPPSPLPPLPSPSPPAPGPLPPLPPPPVLSSPLPPVPSSPPLPPPPSPSPSPLPAGVPRPPPQPPSPPAPYTSAPVLRVVPLNGTEDEQDIQRADPLDTSGDPLLDGKRTIIGVNSADPLFQDPGAVAVDDVQGDLLVTSHLFLASESNPRTVTKSKVNIPRARPTLPGQPWLVRYSIAEGDAWSWRDVATPLIREVVIVCLSGERVCQEEDSGDAFCSTEGFCVRFTDSASIDENVEHFPPAIELEGDCDRVSIDAQTAYEICPNNFTASGSELLCEQGAVATDTIGTLNGNQTYDISYLIQLKCQFTPAVTGEAQAFGPLVDFSDGLSACGFNTSTPGEWRLRYEVTNAAGFTSRINKTVHINEVCRDGELLCDAGTCAETEEVCALFDGDQDGPSTEEAATPPWIRLRRVLGQEDSGKSIVIREGHVYKACNKEGGEAPCEPGPDARDDTGDIADRVWACPQSPLMPADCLANPSACPFDTYGFEEAGLSYCKFDIPEGQDEFQAGDSFEIQFVAMANNGRWLECEQWRAIGAPGDVGDGDAPSFGTFTADSAKEDGPTIVYNIDEEEIPTLPEAKGNGRRLFSRGLLQSEGTEESTPTPTITKTAEVLYGFAAETAPEDVGWRNPPLAPCLPEQDQAVCGAAAFDAMGSRVRLATSTPCADFFSGLAWEDYVHSVKRTTDFDFGEDCATAQCSPSAIDRGQCLPGRYIIRYRVQVLGALSCPAGPDALDVQLNSGQPVYKGLPYLKAIGLDFNTVRRVSLVGGRVRVVTPAIHIGAFAAFVCSQVSLVGGRVRVVTPVIHNGTSDMPPLCGARFELEIQIGCTPNDNGYKKGPGLEERSNQWCPCSIDLDPTYQEDTGFVIDTTREYPIIDDKAGEPIYGPLISYTFLTPTGALEDGPSPKCSAISPPSDTPEARLKLGGAALSEVEGASTSLLAFADRLSLLVENILDNQHNKTDDRIEAQWRSLLSNYTQAQFTHLDSFILMERMIKEFKVAADNMLSLNSFSVFTASEGQDFNLEGVAARVNPGLPFTREIGKESVPSSTIDVSGEDIQECVRNSRGGLSAHFHFIVDGGNRTYAPPEENESPDIALFAASAGAEAKLGRRLLLDDHLWGGYHVEVDESTAAQRAAQRAGEQGQAKYGMKRTVGIRANQVLAGSLFVQERRPLISLFPGGARYQSVCGESDLTSVLAAECGGSRQQAVAEELAYKTAQGQPPLSEAKWIGVDPGFVPTSPMFDPSLDVDGWYNTTPGSPEVNRFGAPRGFQSAPSNLTGLFQSSDPVYPILLDINVGNSQARRTLNFMREGHYFNRMATKRVMFKLAFFNVDLQIFGVFLIEAGWDDAGLIRAEIDVQALESKDYTIRGLEMEGMRNRLVNDMLLLAFVLVYTILAALDIYKSIKAQRRRRQLLEELRRALSPEEASYCHSSSCSCSSREGINNVLPVSNPKPCLEFEEEDDDSQVNEHPIPRDSLRTIKLNKNSSRSLRLQDSLARSPYMSLRSMGSRMLHGMKKIILEPADRVYRGTMNPFWVTFEVVTCLLLLSGLGLMLYYAFSLQPEEAPTDRRIQVYDSLYAPARPFLLRRAFPEQDTPPSDSRSGPNGISNSTTEPPITASGQAGRWREGEDDTFRLMVQVSFQPRLSIIAGTLVLGMADILYLIFVLTLCGAILAVALKLSFGPKVKAIADLNGSMLAVFEGIMLGGAQVRAEGLLTGGLEECACECQQMAMGLTQLRKTASAMCFSYTQKAVTLS</sequence>
<reference evidence="4" key="1">
    <citation type="submission" date="2017-08" db="EMBL/GenBank/DDBJ databases">
        <authorList>
            <person name="Polle J.E."/>
            <person name="Barry K."/>
            <person name="Cushman J."/>
            <person name="Schmutz J."/>
            <person name="Tran D."/>
            <person name="Hathwaick L.T."/>
            <person name="Yim W.C."/>
            <person name="Jenkins J."/>
            <person name="Mckie-Krisberg Z.M."/>
            <person name="Prochnik S."/>
            <person name="Lindquist E."/>
            <person name="Dockter R.B."/>
            <person name="Adam C."/>
            <person name="Molina H."/>
            <person name="Bunkerborg J."/>
            <person name="Jin E."/>
            <person name="Buchheim M."/>
            <person name="Magnuson J."/>
        </authorList>
    </citation>
    <scope>NUCLEOTIDE SEQUENCE</scope>
    <source>
        <strain evidence="4">CCAP 19/18</strain>
    </source>
</reference>
<protein>
    <submittedName>
        <fullName evidence="4">Uncharacterized protein</fullName>
    </submittedName>
</protein>
<dbReference type="SUPFAM" id="SSF75011">
    <property type="entry name" value="3-carboxy-cis,cis-mucoante lactonizing enzyme"/>
    <property type="match status" value="1"/>
</dbReference>
<feature type="transmembrane region" description="Helical" evidence="2">
    <location>
        <begin position="2046"/>
        <end position="2064"/>
    </location>
</feature>
<evidence type="ECO:0000313" key="5">
    <source>
        <dbReference type="Proteomes" id="UP000815325"/>
    </source>
</evidence>
<feature type="compositionally biased region" description="Polar residues" evidence="1">
    <location>
        <begin position="2257"/>
        <end position="2282"/>
    </location>
</feature>
<keyword evidence="2" id="KW-0812">Transmembrane</keyword>